<feature type="domain" description="ATPase BadF/BadG/BcrA/BcrD type" evidence="5">
    <location>
        <begin position="7"/>
        <end position="277"/>
    </location>
</feature>
<reference evidence="8" key="1">
    <citation type="journal article" date="2018" name="Biotechnol. Bioeng.">
        <title>A reference genome of the Chinese hamster based on a hybrid assembly strategy.</title>
        <authorList>
            <person name="Rupp O."/>
            <person name="MacDonald M.L."/>
            <person name="Li S."/>
            <person name="Dhiman H."/>
            <person name="Polson S."/>
            <person name="Griep S."/>
            <person name="Heffner K."/>
            <person name="Hernandez I."/>
            <person name="Brinkrolf K."/>
            <person name="Jadhav V."/>
            <person name="Samoudi M."/>
            <person name="Hao H."/>
            <person name="Kingham B."/>
            <person name="Goesmann A."/>
            <person name="Betenbaugh M.J."/>
            <person name="Lewis N.E."/>
            <person name="Borth N."/>
            <person name="Lee K.H."/>
        </authorList>
    </citation>
    <scope>NUCLEOTIDE SEQUENCE [LARGE SCALE GENOMIC DNA]</scope>
    <source>
        <strain evidence="8">17A/GY</strain>
    </source>
</reference>
<dbReference type="EC" id="2.7.1.59" evidence="2"/>
<dbReference type="GO" id="GO:0160047">
    <property type="term" value="F:muramyl dipeptide kinase activity"/>
    <property type="evidence" value="ECO:0007669"/>
    <property type="project" value="Ensembl"/>
</dbReference>
<dbReference type="InterPro" id="IPR002731">
    <property type="entry name" value="ATPase_BadF"/>
</dbReference>
<organism evidence="6 7">
    <name type="scientific">Cricetulus griseus</name>
    <name type="common">Chinese hamster</name>
    <name type="synonym">Cricetulus barabensis griseus</name>
    <dbReference type="NCBI Taxonomy" id="10029"/>
    <lineage>
        <taxon>Eukaryota</taxon>
        <taxon>Metazoa</taxon>
        <taxon>Chordata</taxon>
        <taxon>Craniata</taxon>
        <taxon>Vertebrata</taxon>
        <taxon>Euteleostomi</taxon>
        <taxon>Mammalia</taxon>
        <taxon>Eutheria</taxon>
        <taxon>Euarchontoglires</taxon>
        <taxon>Glires</taxon>
        <taxon>Rodentia</taxon>
        <taxon>Myomorpha</taxon>
        <taxon>Muroidea</taxon>
        <taxon>Cricetidae</taxon>
        <taxon>Cricetinae</taxon>
        <taxon>Cricetulus</taxon>
    </lineage>
</organism>
<evidence type="ECO:0000313" key="7">
    <source>
        <dbReference type="Proteomes" id="UP000694386"/>
    </source>
</evidence>
<dbReference type="KEGG" id="cge:100758117"/>
<dbReference type="GO" id="GO:0042742">
    <property type="term" value="P:defense response to bacterium"/>
    <property type="evidence" value="ECO:0007669"/>
    <property type="project" value="Ensembl"/>
</dbReference>
<reference evidence="6" key="4">
    <citation type="submission" date="2025-05" db="UniProtKB">
        <authorList>
            <consortium name="Ensembl"/>
        </authorList>
    </citation>
    <scope>IDENTIFICATION</scope>
</reference>
<dbReference type="GO" id="GO:0038066">
    <property type="term" value="P:p38MAPK cascade"/>
    <property type="evidence" value="ECO:0007669"/>
    <property type="project" value="Ensembl"/>
</dbReference>
<keyword evidence="8" id="KW-1185">Reference proteome</keyword>
<proteinExistence type="inferred from homology"/>
<keyword evidence="9" id="KW-0808">Transferase</keyword>
<reference evidence="9" key="3">
    <citation type="submission" date="2025-04" db="UniProtKB">
        <authorList>
            <consortium name="RefSeq"/>
        </authorList>
    </citation>
    <scope>IDENTIFICATION</scope>
    <source>
        <strain evidence="9">17A/GY</strain>
        <tissue evidence="9">Liver</tissue>
    </source>
</reference>
<dbReference type="GO" id="GO:0043124">
    <property type="term" value="P:negative regulation of canonical NF-kappaB signal transduction"/>
    <property type="evidence" value="ECO:0007669"/>
    <property type="project" value="Ensembl"/>
</dbReference>
<evidence type="ECO:0000256" key="4">
    <source>
        <dbReference type="ARBA" id="ARBA00031123"/>
    </source>
</evidence>
<dbReference type="GO" id="GO:0097039">
    <property type="term" value="P:protein linear polyubiquitination"/>
    <property type="evidence" value="ECO:0007669"/>
    <property type="project" value="Ensembl"/>
</dbReference>
<dbReference type="SMR" id="A0A8C2L9W5"/>
<dbReference type="GO" id="GO:0043123">
    <property type="term" value="P:positive regulation of canonical NF-kappaB signal transduction"/>
    <property type="evidence" value="ECO:0007669"/>
    <property type="project" value="Ensembl"/>
</dbReference>
<evidence type="ECO:0000259" key="5">
    <source>
        <dbReference type="Pfam" id="PF01869"/>
    </source>
</evidence>
<dbReference type="OrthoDB" id="311172at2759"/>
<dbReference type="GO" id="GO:0070434">
    <property type="term" value="P:positive regulation of nucleotide-binding oligomerization domain containing 2 signaling pathway"/>
    <property type="evidence" value="ECO:0007669"/>
    <property type="project" value="Ensembl"/>
</dbReference>
<dbReference type="GO" id="GO:0007249">
    <property type="term" value="P:canonical NF-kappaB signal transduction"/>
    <property type="evidence" value="ECO:0007669"/>
    <property type="project" value="Ensembl"/>
</dbReference>
<dbReference type="InterPro" id="IPR043129">
    <property type="entry name" value="ATPase_NBD"/>
</dbReference>
<evidence type="ECO:0000313" key="8">
    <source>
        <dbReference type="Proteomes" id="UP001108280"/>
    </source>
</evidence>
<name>A0A8C2L9W5_CRIGR</name>
<dbReference type="GO" id="GO:0070534">
    <property type="term" value="P:protein K63-linked ubiquitination"/>
    <property type="evidence" value="ECO:0007669"/>
    <property type="project" value="Ensembl"/>
</dbReference>
<evidence type="ECO:0000256" key="1">
    <source>
        <dbReference type="ARBA" id="ARBA00006198"/>
    </source>
</evidence>
<comment type="similarity">
    <text evidence="1">Belongs to the eukaryotic-type N-acetylglucosamine kinase family.</text>
</comment>
<dbReference type="Proteomes" id="UP000694386">
    <property type="component" value="Unplaced"/>
</dbReference>
<evidence type="ECO:0000313" key="6">
    <source>
        <dbReference type="Ensembl" id="ENSCGRP00001000131.1"/>
    </source>
</evidence>
<evidence type="ECO:0000256" key="2">
    <source>
        <dbReference type="ARBA" id="ARBA00012122"/>
    </source>
</evidence>
<reference evidence="8" key="2">
    <citation type="journal article" date="2020" name="Biotechnol. Bioeng.">
        <title>Chromosome-scale scaffolds for the Chinese hamster reference genome assembly to facilitate the study of the CHO epigenome.</title>
        <authorList>
            <person name="Hilliard W."/>
            <person name="MacDonald M."/>
            <person name="Lee K.H."/>
        </authorList>
    </citation>
    <scope>NUCLEOTIDE SEQUENCE [LARGE SCALE GENOMIC DNA]</scope>
    <source>
        <strain evidence="8">17A/GY</strain>
    </source>
</reference>
<dbReference type="RefSeq" id="XP_027284365.1">
    <property type="nucleotide sequence ID" value="XM_027428564.1"/>
</dbReference>
<protein>
    <recommendedName>
        <fullName evidence="3">N-acetyl-D-glucosamine kinase</fullName>
        <ecNumber evidence="2">2.7.1.59</ecNumber>
    </recommendedName>
    <alternativeName>
        <fullName evidence="4">GlcNAc kinase</fullName>
    </alternativeName>
</protein>
<dbReference type="Ensembl" id="ENSCGRT00001000155.1">
    <property type="protein sequence ID" value="ENSCGRP00001000131.1"/>
    <property type="gene ID" value="ENSCGRG00001000133.1"/>
</dbReference>
<dbReference type="GeneID" id="100758117"/>
<dbReference type="GeneTree" id="ENSGT00510000047418"/>
<evidence type="ECO:0000313" key="9">
    <source>
        <dbReference type="RefSeq" id="XP_027284365.1"/>
    </source>
</evidence>
<dbReference type="GO" id="GO:0006048">
    <property type="term" value="P:UDP-N-acetylglucosamine biosynthetic process"/>
    <property type="evidence" value="ECO:0007669"/>
    <property type="project" value="Ensembl"/>
</dbReference>
<dbReference type="InterPro" id="IPR039758">
    <property type="entry name" value="NAGK-like"/>
</dbReference>
<dbReference type="Gene3D" id="3.30.420.40">
    <property type="match status" value="1"/>
</dbReference>
<dbReference type="PANTHER" id="PTHR12862">
    <property type="entry name" value="BADF TYPE ATPASE DOMAIN-CONTAINING PROTEIN"/>
    <property type="match status" value="1"/>
</dbReference>
<dbReference type="GO" id="GO:0045127">
    <property type="term" value="F:N-acetylglucosamine kinase activity"/>
    <property type="evidence" value="ECO:0007669"/>
    <property type="project" value="UniProtKB-EC"/>
</dbReference>
<dbReference type="AlphaFoldDB" id="A0A8C2L9W5"/>
<dbReference type="GO" id="GO:0032495">
    <property type="term" value="P:response to muramyl dipeptide"/>
    <property type="evidence" value="ECO:0007669"/>
    <property type="project" value="Ensembl"/>
</dbReference>
<dbReference type="PANTHER" id="PTHR12862:SF0">
    <property type="entry name" value="N-ACETYL-D-GLUCOSAMINE KINASE"/>
    <property type="match status" value="1"/>
</dbReference>
<dbReference type="Pfam" id="PF01869">
    <property type="entry name" value="BcrAD_BadFG"/>
    <property type="match status" value="1"/>
</dbReference>
<sequence>MAALYGGVEGGGTRSKALLLSKDGQILAEADGLSTNHWLIGTDKCVERINEMVNTAKQKAGVDPLVPLRSLGLSLSGGEQEEALRLLIEELRGRFPYLSESYVITTDAAGSIATATPDGGIVLIAGTGSNCRLVNPDGSESGAGGWGHMLGDEGSAFWISHKAVKIVFDSIDNLEAAPHDIGYVKQAMFNYFQVPDRLGILTHLYRDFDKSKFAGFCQKIAEGAQQGDPLSRYIFKKAGEMLGKHIVAVLPEIDPVLFQGELGLPILCVGSVWKSWELLKEGFLLALTQGRELQAQNSLSRFTLLKLRQSAALGGASLGAKHIGYHLPLDYSINAVAFYSYTFDTPPPSC</sequence>
<dbReference type="GO" id="GO:0070431">
    <property type="term" value="P:nucleotide-binding oligomerization domain containing 2 signaling pathway"/>
    <property type="evidence" value="ECO:0007669"/>
    <property type="project" value="Ensembl"/>
</dbReference>
<evidence type="ECO:0000256" key="3">
    <source>
        <dbReference type="ARBA" id="ARBA00014974"/>
    </source>
</evidence>
<gene>
    <name evidence="6 9" type="primary">Nagk</name>
</gene>
<keyword evidence="9" id="KW-0418">Kinase</keyword>
<dbReference type="CTD" id="55577"/>
<dbReference type="SUPFAM" id="SSF53067">
    <property type="entry name" value="Actin-like ATPase domain"/>
    <property type="match status" value="2"/>
</dbReference>
<dbReference type="GO" id="GO:0009384">
    <property type="term" value="F:N-acylmannosamine kinase activity"/>
    <property type="evidence" value="ECO:0007669"/>
    <property type="project" value="Ensembl"/>
</dbReference>
<accession>A0A8C2L9W5</accession>
<dbReference type="CDD" id="cd24078">
    <property type="entry name" value="ASKHA_NBD_NAGK_meta"/>
    <property type="match status" value="1"/>
</dbReference>
<dbReference type="Proteomes" id="UP001108280">
    <property type="component" value="Chromosome 8"/>
</dbReference>
<dbReference type="GO" id="GO:0006046">
    <property type="term" value="P:N-acetylglucosamine catabolic process"/>
    <property type="evidence" value="ECO:0007669"/>
    <property type="project" value="Ensembl"/>
</dbReference>